<evidence type="ECO:0000313" key="5">
    <source>
        <dbReference type="EMBL" id="SFJ57502.1"/>
    </source>
</evidence>
<dbReference type="InterPro" id="IPR025711">
    <property type="entry name" value="PepSY"/>
</dbReference>
<evidence type="ECO:0000256" key="1">
    <source>
        <dbReference type="SAM" id="Phobius"/>
    </source>
</evidence>
<evidence type="ECO:0000259" key="2">
    <source>
        <dbReference type="Pfam" id="PF03413"/>
    </source>
</evidence>
<feature type="domain" description="Sporulation protein YpeB PepSY1 and PepSY2" evidence="3">
    <location>
        <begin position="183"/>
        <end position="368"/>
    </location>
</feature>
<dbReference type="STRING" id="46223.SAMN05421852_11315"/>
<feature type="transmembrane region" description="Helical" evidence="1">
    <location>
        <begin position="6"/>
        <end position="25"/>
    </location>
</feature>
<dbReference type="EMBL" id="FORR01000013">
    <property type="protein sequence ID" value="SFJ57502.1"/>
    <property type="molecule type" value="Genomic_DNA"/>
</dbReference>
<gene>
    <name evidence="5" type="ORF">SAMN05421852_11315</name>
</gene>
<dbReference type="RefSeq" id="WP_093230773.1">
    <property type="nucleotide sequence ID" value="NZ_FORR01000013.1"/>
</dbReference>
<name>A0A1I3SHD7_9BACL</name>
<reference evidence="5 6" key="1">
    <citation type="submission" date="2016-10" db="EMBL/GenBank/DDBJ databases">
        <authorList>
            <person name="de Groot N.N."/>
        </authorList>
    </citation>
    <scope>NUCLEOTIDE SEQUENCE [LARGE SCALE GENOMIC DNA]</scope>
    <source>
        <strain evidence="5 6">DSM 44778</strain>
    </source>
</reference>
<feature type="domain" description="PepSY" evidence="2">
    <location>
        <begin position="377"/>
        <end position="438"/>
    </location>
</feature>
<keyword evidence="6" id="KW-1185">Reference proteome</keyword>
<accession>A0A1I3SHD7</accession>
<keyword evidence="1" id="KW-0812">Transmembrane</keyword>
<dbReference type="AlphaFoldDB" id="A0A1I3SHD7"/>
<protein>
    <submittedName>
        <fullName evidence="5">Spore germination protein</fullName>
    </submittedName>
</protein>
<dbReference type="Pfam" id="PF14620">
    <property type="entry name" value="YPEB_PepSY1-2"/>
    <property type="match status" value="1"/>
</dbReference>
<evidence type="ECO:0000313" key="6">
    <source>
        <dbReference type="Proteomes" id="UP000199545"/>
    </source>
</evidence>
<dbReference type="InterPro" id="IPR048402">
    <property type="entry name" value="YpeB_N"/>
</dbReference>
<dbReference type="Pfam" id="PF03413">
    <property type="entry name" value="PepSY"/>
    <property type="match status" value="1"/>
</dbReference>
<proteinExistence type="predicted"/>
<sequence>MYRTVAAFLFPITLIAFIGTAIWGYRENQEKNSILIKAENQYQRAFHDLNDHMDKLQDEMGKALALNSQRQLSNCMTNVWRLAYAAQEDLGQLPLTLMPFDKAETFLGKIGSFSHQVGVRDLNKEPLSDKEWNTLQTLYNRAHDIRNDLHQVQDQVLNKNLRWMDVELAMASEDKKMDNAIIDGFQQVNKMVEQYPEVDWGPAITNMEVHKREKYKKLQGREISLQEAKQKVAQAFDVRSTSGMKATVNGKGGDYQTISVTFDKNGNTAYTDLTKKGGHIIFMMLDRPVKQAKLNLDQAEQVALRFLERLGLKNMVATSYDETGNMFALNFVHQEKGIYIYPEMVAVKVARDNGEIVGLQADEYVFNKITPIIDKPKLTEAEAKKRISPKLKVQKTNLAYIYDQTSKPVLCYEFLGMIGKEQYRVFVNAMTGSEEKVEKIRKADADHV</sequence>
<dbReference type="Pfam" id="PF20769">
    <property type="entry name" value="YPEB_N"/>
    <property type="match status" value="1"/>
</dbReference>
<evidence type="ECO:0000259" key="3">
    <source>
        <dbReference type="Pfam" id="PF14620"/>
    </source>
</evidence>
<dbReference type="NCBIfam" id="TIGR02889">
    <property type="entry name" value="spore_YpeB"/>
    <property type="match status" value="1"/>
</dbReference>
<evidence type="ECO:0000259" key="4">
    <source>
        <dbReference type="Pfam" id="PF20769"/>
    </source>
</evidence>
<dbReference type="InterPro" id="IPR014239">
    <property type="entry name" value="YpeB_PepSY1-2"/>
</dbReference>
<keyword evidence="1" id="KW-1133">Transmembrane helix</keyword>
<feature type="domain" description="Sporulation protein YpeB N-terminal" evidence="4">
    <location>
        <begin position="30"/>
        <end position="165"/>
    </location>
</feature>
<dbReference type="OrthoDB" id="2372097at2"/>
<keyword evidence="1" id="KW-0472">Membrane</keyword>
<dbReference type="GO" id="GO:0009847">
    <property type="term" value="P:spore germination"/>
    <property type="evidence" value="ECO:0007669"/>
    <property type="project" value="InterPro"/>
</dbReference>
<organism evidence="5 6">
    <name type="scientific">Thermoflavimicrobium dichotomicum</name>
    <dbReference type="NCBI Taxonomy" id="46223"/>
    <lineage>
        <taxon>Bacteria</taxon>
        <taxon>Bacillati</taxon>
        <taxon>Bacillota</taxon>
        <taxon>Bacilli</taxon>
        <taxon>Bacillales</taxon>
        <taxon>Thermoactinomycetaceae</taxon>
        <taxon>Thermoflavimicrobium</taxon>
    </lineage>
</organism>
<dbReference type="Proteomes" id="UP000199545">
    <property type="component" value="Unassembled WGS sequence"/>
</dbReference>